<feature type="region of interest" description="Disordered" evidence="4">
    <location>
        <begin position="1"/>
        <end position="22"/>
    </location>
</feature>
<evidence type="ECO:0000256" key="3">
    <source>
        <dbReference type="ARBA" id="ARBA00023295"/>
    </source>
</evidence>
<dbReference type="InterPro" id="IPR017853">
    <property type="entry name" value="GH"/>
</dbReference>
<proteinExistence type="inferred from homology"/>
<accession>A0A6J7K9U3</accession>
<comment type="similarity">
    <text evidence="1">Belongs to the glycosyl hydrolase 1 family.</text>
</comment>
<organism evidence="5">
    <name type="scientific">freshwater metagenome</name>
    <dbReference type="NCBI Taxonomy" id="449393"/>
    <lineage>
        <taxon>unclassified sequences</taxon>
        <taxon>metagenomes</taxon>
        <taxon>ecological metagenomes</taxon>
    </lineage>
</organism>
<keyword evidence="2" id="KW-0378">Hydrolase</keyword>
<dbReference type="EMBL" id="CAFBNL010000037">
    <property type="protein sequence ID" value="CAB4952838.1"/>
    <property type="molecule type" value="Genomic_DNA"/>
</dbReference>
<reference evidence="5" key="1">
    <citation type="submission" date="2020-05" db="EMBL/GenBank/DDBJ databases">
        <authorList>
            <person name="Chiriac C."/>
            <person name="Salcher M."/>
            <person name="Ghai R."/>
            <person name="Kavagutti S V."/>
        </authorList>
    </citation>
    <scope>NUCLEOTIDE SEQUENCE</scope>
</reference>
<dbReference type="SUPFAM" id="SSF51445">
    <property type="entry name" value="(Trans)glycosidases"/>
    <property type="match status" value="1"/>
</dbReference>
<dbReference type="PRINTS" id="PR00131">
    <property type="entry name" value="GLHYDRLASE1"/>
</dbReference>
<dbReference type="PANTHER" id="PTHR10353">
    <property type="entry name" value="GLYCOSYL HYDROLASE"/>
    <property type="match status" value="1"/>
</dbReference>
<dbReference type="Gene3D" id="3.20.20.80">
    <property type="entry name" value="Glycosidases"/>
    <property type="match status" value="1"/>
</dbReference>
<dbReference type="GO" id="GO:0005975">
    <property type="term" value="P:carbohydrate metabolic process"/>
    <property type="evidence" value="ECO:0007669"/>
    <property type="project" value="InterPro"/>
</dbReference>
<name>A0A6J7K9U3_9ZZZZ</name>
<keyword evidence="3" id="KW-0326">Glycosidase</keyword>
<evidence type="ECO:0000256" key="4">
    <source>
        <dbReference type="SAM" id="MobiDB-lite"/>
    </source>
</evidence>
<dbReference type="Pfam" id="PF00232">
    <property type="entry name" value="Glyco_hydro_1"/>
    <property type="match status" value="1"/>
</dbReference>
<evidence type="ECO:0000313" key="5">
    <source>
        <dbReference type="EMBL" id="CAB4952838.1"/>
    </source>
</evidence>
<gene>
    <name evidence="5" type="ORF">UFOPK3789_00797</name>
</gene>
<protein>
    <submittedName>
        <fullName evidence="5">Unannotated protein</fullName>
    </submittedName>
</protein>
<sequence>MANREWPDDFAWGTGASSTQSEGASEFSDWYAWERNGNAPLSRDGNDFATRYAEDFRLLSSLGLTHHRLSIEWARVEPSEGVHDRSAIAHYRDVLEAARDAGISAWVCLHHFTLPIWFAEKGGFLVDSNRTKYWTRHVEFIAETFGDLVAGWQPINETNYYPTAAYLGRGWPPGHTDLDEWSTASEQTQLATAEAAVLLKNTGAPVASIFGLSTLELLDDKPESMAFAERFYSANWSAGLGLFRNGALRIGNRPPIERPDLAGSFDLIGFSYYCAMGVRDGELALYPESDTRSPLGYSIWPDGLALVLDRLHEEVPEAPLLIAEYGIGTADDEARSAYLAAGLDITHAAVERGIDIRGFFHWTAVDNYEWLHGFDLEFGIITKDRIVKPSAKILSREIL</sequence>
<dbReference type="PANTHER" id="PTHR10353:SF209">
    <property type="entry name" value="GALACTOLIPID GALACTOSYLTRANSFERASE SFR2, CHLOROPLASTIC"/>
    <property type="match status" value="1"/>
</dbReference>
<dbReference type="GO" id="GO:0008422">
    <property type="term" value="F:beta-glucosidase activity"/>
    <property type="evidence" value="ECO:0007669"/>
    <property type="project" value="TreeGrafter"/>
</dbReference>
<evidence type="ECO:0000256" key="2">
    <source>
        <dbReference type="ARBA" id="ARBA00022801"/>
    </source>
</evidence>
<dbReference type="InterPro" id="IPR001360">
    <property type="entry name" value="Glyco_hydro_1"/>
</dbReference>
<dbReference type="AlphaFoldDB" id="A0A6J7K9U3"/>
<evidence type="ECO:0000256" key="1">
    <source>
        <dbReference type="ARBA" id="ARBA00010838"/>
    </source>
</evidence>